<sequence length="493" mass="54466">MKGSKRSEWAGILFILYLLIAPSAAGAAFGPDEWLEYRMNDSNNPVFKQEGVAPLEATTFKTGDEIRSTPVVAGDRMFVGNHNTGDMFAFDIKTGEQLWQSQAPNWVHSEMIYHDGTVYVGFGNRFFQGNGLRGTEESGVMAVDAETGETKWQTSTGGEVMPTPVFNDRYVYAATGDRQLYKMEAETGEVLDTIDLGHVVSMSSPNYYNGKLFIGSGHPQPYTFSAIDLTRDEVTWQTEMPKAFAGLDDVPPAIEDDIVVTTALEEPKQLSLKEVYEHYGLLETYKEMGKSLTGDRKEHPEHVIYAMDTGTGEVLWKESLGYGEMVENNKSGAPMIYDGTIYVGSPITKKFYAYDLKTGERLWDFQNTVIKAPPVADEGVVYFSNAKGFVHALDADTGEEVGRKKLGGTLAPSGPIIMNDTLIVGSQDSKVYALPTEDIRNGSDEFTADLEPPEKSQFSFLTVVYGIPLVTFVVLVTILIVAVRKSRKTKIEK</sequence>
<protein>
    <recommendedName>
        <fullName evidence="2">Pyrrolo-quinoline quinone repeat domain-containing protein</fullName>
    </recommendedName>
</protein>
<accession>A0ABQ1NVU2</accession>
<dbReference type="PANTHER" id="PTHR34512:SF30">
    <property type="entry name" value="OUTER MEMBRANE PROTEIN ASSEMBLY FACTOR BAMB"/>
    <property type="match status" value="1"/>
</dbReference>
<dbReference type="InterPro" id="IPR015943">
    <property type="entry name" value="WD40/YVTN_repeat-like_dom_sf"/>
</dbReference>
<keyword evidence="4" id="KW-1185">Reference proteome</keyword>
<comment type="caution">
    <text evidence="3">The sequence shown here is derived from an EMBL/GenBank/DDBJ whole genome shotgun (WGS) entry which is preliminary data.</text>
</comment>
<evidence type="ECO:0000259" key="2">
    <source>
        <dbReference type="Pfam" id="PF13360"/>
    </source>
</evidence>
<dbReference type="Proteomes" id="UP000619534">
    <property type="component" value="Unassembled WGS sequence"/>
</dbReference>
<dbReference type="RefSeq" id="WP_062441947.1">
    <property type="nucleotide sequence ID" value="NZ_BMCJ01000002.1"/>
</dbReference>
<feature type="domain" description="Pyrrolo-quinoline quinone repeat" evidence="2">
    <location>
        <begin position="65"/>
        <end position="122"/>
    </location>
</feature>
<gene>
    <name evidence="3" type="ORF">GCM10007216_13910</name>
</gene>
<evidence type="ECO:0000313" key="3">
    <source>
        <dbReference type="EMBL" id="GGC84451.1"/>
    </source>
</evidence>
<keyword evidence="1" id="KW-1133">Transmembrane helix</keyword>
<evidence type="ECO:0000256" key="1">
    <source>
        <dbReference type="SAM" id="Phobius"/>
    </source>
</evidence>
<keyword evidence="1" id="KW-0812">Transmembrane</keyword>
<keyword evidence="1" id="KW-0472">Membrane</keyword>
<dbReference type="EMBL" id="BMCJ01000002">
    <property type="protein sequence ID" value="GGC84451.1"/>
    <property type="molecule type" value="Genomic_DNA"/>
</dbReference>
<dbReference type="InterPro" id="IPR018391">
    <property type="entry name" value="PQQ_b-propeller_rpt"/>
</dbReference>
<dbReference type="InterPro" id="IPR002372">
    <property type="entry name" value="PQQ_rpt_dom"/>
</dbReference>
<proteinExistence type="predicted"/>
<evidence type="ECO:0000313" key="4">
    <source>
        <dbReference type="Proteomes" id="UP000619534"/>
    </source>
</evidence>
<organism evidence="3 4">
    <name type="scientific">Thalassobacillus devorans</name>
    <dbReference type="NCBI Taxonomy" id="279813"/>
    <lineage>
        <taxon>Bacteria</taxon>
        <taxon>Bacillati</taxon>
        <taxon>Bacillota</taxon>
        <taxon>Bacilli</taxon>
        <taxon>Bacillales</taxon>
        <taxon>Bacillaceae</taxon>
        <taxon>Thalassobacillus</taxon>
    </lineage>
</organism>
<reference evidence="4" key="1">
    <citation type="journal article" date="2019" name="Int. J. Syst. Evol. Microbiol.">
        <title>The Global Catalogue of Microorganisms (GCM) 10K type strain sequencing project: providing services to taxonomists for standard genome sequencing and annotation.</title>
        <authorList>
            <consortium name="The Broad Institute Genomics Platform"/>
            <consortium name="The Broad Institute Genome Sequencing Center for Infectious Disease"/>
            <person name="Wu L."/>
            <person name="Ma J."/>
        </authorList>
    </citation>
    <scope>NUCLEOTIDE SEQUENCE [LARGE SCALE GENOMIC DNA]</scope>
    <source>
        <strain evidence="4">CCM 7282</strain>
    </source>
</reference>
<dbReference type="InterPro" id="IPR011047">
    <property type="entry name" value="Quinoprotein_ADH-like_sf"/>
</dbReference>
<dbReference type="SUPFAM" id="SSF50998">
    <property type="entry name" value="Quinoprotein alcohol dehydrogenase-like"/>
    <property type="match status" value="2"/>
</dbReference>
<dbReference type="Gene3D" id="2.130.10.10">
    <property type="entry name" value="YVTN repeat-like/Quinoprotein amine dehydrogenase"/>
    <property type="match status" value="2"/>
</dbReference>
<feature type="transmembrane region" description="Helical" evidence="1">
    <location>
        <begin position="458"/>
        <end position="483"/>
    </location>
</feature>
<name>A0ABQ1NVU2_9BACI</name>
<dbReference type="PANTHER" id="PTHR34512">
    <property type="entry name" value="CELL SURFACE PROTEIN"/>
    <property type="match status" value="1"/>
</dbReference>
<dbReference type="Pfam" id="PF13360">
    <property type="entry name" value="PQQ_2"/>
    <property type="match status" value="2"/>
</dbReference>
<dbReference type="SMART" id="SM00564">
    <property type="entry name" value="PQQ"/>
    <property type="match status" value="8"/>
</dbReference>
<feature type="domain" description="Pyrrolo-quinoline quinone repeat" evidence="2">
    <location>
        <begin position="209"/>
        <end position="434"/>
    </location>
</feature>